<comment type="caution">
    <text evidence="1">The sequence shown here is derived from an EMBL/GenBank/DDBJ whole genome shotgun (WGS) entry which is preliminary data.</text>
</comment>
<dbReference type="EMBL" id="JAKZGS010000010">
    <property type="protein sequence ID" value="MCH7398797.1"/>
    <property type="molecule type" value="Genomic_DNA"/>
</dbReference>
<dbReference type="Proteomes" id="UP001165488">
    <property type="component" value="Unassembled WGS sequence"/>
</dbReference>
<organism evidence="1 2">
    <name type="scientific">Belliella calami</name>
    <dbReference type="NCBI Taxonomy" id="2923436"/>
    <lineage>
        <taxon>Bacteria</taxon>
        <taxon>Pseudomonadati</taxon>
        <taxon>Bacteroidota</taxon>
        <taxon>Cytophagia</taxon>
        <taxon>Cytophagales</taxon>
        <taxon>Cyclobacteriaceae</taxon>
        <taxon>Belliella</taxon>
    </lineage>
</organism>
<name>A0ABS9UQA6_9BACT</name>
<dbReference type="RefSeq" id="WP_241275300.1">
    <property type="nucleotide sequence ID" value="NZ_JAKZGS010000010.1"/>
</dbReference>
<keyword evidence="2" id="KW-1185">Reference proteome</keyword>
<gene>
    <name evidence="1" type="ORF">MM236_12405</name>
</gene>
<protein>
    <submittedName>
        <fullName evidence="1">Uncharacterized protein</fullName>
    </submittedName>
</protein>
<evidence type="ECO:0000313" key="1">
    <source>
        <dbReference type="EMBL" id="MCH7398797.1"/>
    </source>
</evidence>
<sequence length="91" mass="10751">MDNSIYLHEYSRSSNGRKHQLFIRPELGLFYDVSPKGRIVLKANYGFNLHGDVLTLDYKRIRYQGEFYQTKHRYSGDFISTLLANEIKFKA</sequence>
<proteinExistence type="predicted"/>
<reference evidence="1" key="1">
    <citation type="submission" date="2022-03" db="EMBL/GenBank/DDBJ databases">
        <title>De novo assembled genomes of Belliella spp. (Cyclobacteriaceae) strains.</title>
        <authorList>
            <person name="Szabo A."/>
            <person name="Korponai K."/>
            <person name="Felfoldi T."/>
        </authorList>
    </citation>
    <scope>NUCLEOTIDE SEQUENCE</scope>
    <source>
        <strain evidence="1">DSM 107340</strain>
    </source>
</reference>
<accession>A0ABS9UQA6</accession>
<evidence type="ECO:0000313" key="2">
    <source>
        <dbReference type="Proteomes" id="UP001165488"/>
    </source>
</evidence>